<keyword evidence="1" id="KW-0413">Isomerase</keyword>
<dbReference type="Proteomes" id="UP000177383">
    <property type="component" value="Unassembled WGS sequence"/>
</dbReference>
<dbReference type="GO" id="GO:0016855">
    <property type="term" value="F:racemase and epimerase activity, acting on amino acids and derivatives"/>
    <property type="evidence" value="ECO:0007669"/>
    <property type="project" value="InterPro"/>
</dbReference>
<gene>
    <name evidence="2" type="ORF">A2773_01810</name>
</gene>
<evidence type="ECO:0000313" key="2">
    <source>
        <dbReference type="EMBL" id="OGG12923.1"/>
    </source>
</evidence>
<dbReference type="SUPFAM" id="SSF53681">
    <property type="entry name" value="Aspartate/glutamate racemase"/>
    <property type="match status" value="2"/>
</dbReference>
<evidence type="ECO:0000313" key="3">
    <source>
        <dbReference type="Proteomes" id="UP000177383"/>
    </source>
</evidence>
<sequence>MSPDSPIAVFDSGVGSYSVVRVIRERLPYESIIYLADRASFPYGGKSHEELKNIIDNSVSFLEEHYDPKVIIVASNTPSIQVLDEIKPQHKTFLIGVYPPIEKAVVISKSKHIAILGTKGAIESSEIDDYIKSKNLPSNIVIQKVNASGLVALVEPGTFLKDKERTETEIKKVIDPVLSADSLIDVVTLSSTHLPFLRDYLTILYRQISFLDPANDTVEILEKYLRKQKILANNQGTIKVITTVDKEAKLKPEELKNILATMGLHTEIDVVQI</sequence>
<dbReference type="EMBL" id="MFJE01000068">
    <property type="protein sequence ID" value="OGG12923.1"/>
    <property type="molecule type" value="Genomic_DNA"/>
</dbReference>
<dbReference type="InterPro" id="IPR001920">
    <property type="entry name" value="Asp/Glu_race"/>
</dbReference>
<dbReference type="AlphaFoldDB" id="A0A1F5ZKM7"/>
<evidence type="ECO:0000256" key="1">
    <source>
        <dbReference type="ARBA" id="ARBA00023235"/>
    </source>
</evidence>
<evidence type="ECO:0008006" key="4">
    <source>
        <dbReference type="Google" id="ProtNLM"/>
    </source>
</evidence>
<dbReference type="PANTHER" id="PTHR21198:SF3">
    <property type="entry name" value="GLUTAMATE RACEMASE"/>
    <property type="match status" value="1"/>
</dbReference>
<name>A0A1F5ZKM7_9BACT</name>
<organism evidence="2 3">
    <name type="scientific">Candidatus Gottesmanbacteria bacterium RIFCSPHIGHO2_01_FULL_39_10</name>
    <dbReference type="NCBI Taxonomy" id="1798375"/>
    <lineage>
        <taxon>Bacteria</taxon>
        <taxon>Candidatus Gottesmaniibacteriota</taxon>
    </lineage>
</organism>
<dbReference type="PANTHER" id="PTHR21198">
    <property type="entry name" value="GLUTAMATE RACEMASE"/>
    <property type="match status" value="1"/>
</dbReference>
<proteinExistence type="predicted"/>
<comment type="caution">
    <text evidence="2">The sequence shown here is derived from an EMBL/GenBank/DDBJ whole genome shotgun (WGS) entry which is preliminary data.</text>
</comment>
<dbReference type="STRING" id="1798375.A2773_01810"/>
<accession>A0A1F5ZKM7</accession>
<reference evidence="2 3" key="1">
    <citation type="journal article" date="2016" name="Nat. Commun.">
        <title>Thousands of microbial genomes shed light on interconnected biogeochemical processes in an aquifer system.</title>
        <authorList>
            <person name="Anantharaman K."/>
            <person name="Brown C.T."/>
            <person name="Hug L.A."/>
            <person name="Sharon I."/>
            <person name="Castelle C.J."/>
            <person name="Probst A.J."/>
            <person name="Thomas B.C."/>
            <person name="Singh A."/>
            <person name="Wilkins M.J."/>
            <person name="Karaoz U."/>
            <person name="Brodie E.L."/>
            <person name="Williams K.H."/>
            <person name="Hubbard S.S."/>
            <person name="Banfield J.F."/>
        </authorList>
    </citation>
    <scope>NUCLEOTIDE SEQUENCE [LARGE SCALE GENOMIC DNA]</scope>
</reference>
<protein>
    <recommendedName>
        <fullName evidence="4">Glutamate racemase</fullName>
    </recommendedName>
</protein>
<dbReference type="Gene3D" id="3.40.50.1860">
    <property type="match status" value="2"/>
</dbReference>